<sequence>MDYCIILSKKDKIYYGNALIGYINRHAECTTAPSPLLSYQPLFRIIVLFSTVSNIFVLDNYSRPTTQKQHELSVEDVYDKEELSTKLVVKDHNADMYRVFHSREEFWEFHDNVTEHLRSFSEVVYGDLPQFPRIHVEFGSLNRISGTKIVNLLRQVLDGMLEVFRDNYSGITNVPKSPNDFVVMDEYGQNRHGYWTNDFHIQATSFTFTDYKEAKEFTHRVRSSLPVEVGRFISLQYNDPIQLVPILGSTCPKESLHKKVSRFSQFLGTNVNIHKNELFVKKFPDLDYIVHPSPIAESDIQNECISSGSTNKHRTVNEGPHNVISRNDFTVQQQTTSLAKQDDLYGEESLQNKGNRDKQSGSTGDEQREGTITTLPTKKHLPSINNQYAVALNCLVLLSFIANEIKQSNKRQMRSGTRVTESKIPQKKKDGMLERQQHQHQHRGNARIGKDLGRRSNNRWNRWKARSNQNIRFKNYFRKNETNNWERILVSMIALVRNVIFAHNITETRSYGCGPHMFIAITPLCHSYQFNPP</sequence>
<feature type="region of interest" description="Disordered" evidence="1">
    <location>
        <begin position="411"/>
        <end position="453"/>
    </location>
</feature>
<feature type="compositionally biased region" description="Basic and acidic residues" evidence="1">
    <location>
        <begin position="354"/>
        <end position="369"/>
    </location>
</feature>
<dbReference type="Proteomes" id="UP000615446">
    <property type="component" value="Unassembled WGS sequence"/>
</dbReference>
<gene>
    <name evidence="2" type="ORF">RCL2_002212100</name>
</gene>
<protein>
    <submittedName>
        <fullName evidence="2">Uncharacterized protein</fullName>
    </submittedName>
</protein>
<evidence type="ECO:0000313" key="3">
    <source>
        <dbReference type="Proteomes" id="UP000615446"/>
    </source>
</evidence>
<dbReference type="AlphaFoldDB" id="A0A8H3LV16"/>
<comment type="caution">
    <text evidence="2">The sequence shown here is derived from an EMBL/GenBank/DDBJ whole genome shotgun (WGS) entry which is preliminary data.</text>
</comment>
<evidence type="ECO:0000313" key="2">
    <source>
        <dbReference type="EMBL" id="GES95453.1"/>
    </source>
</evidence>
<evidence type="ECO:0000256" key="1">
    <source>
        <dbReference type="SAM" id="MobiDB-lite"/>
    </source>
</evidence>
<feature type="compositionally biased region" description="Basic and acidic residues" evidence="1">
    <location>
        <begin position="427"/>
        <end position="437"/>
    </location>
</feature>
<accession>A0A8H3LV16</accession>
<organism evidence="2 3">
    <name type="scientific">Rhizophagus clarus</name>
    <dbReference type="NCBI Taxonomy" id="94130"/>
    <lineage>
        <taxon>Eukaryota</taxon>
        <taxon>Fungi</taxon>
        <taxon>Fungi incertae sedis</taxon>
        <taxon>Mucoromycota</taxon>
        <taxon>Glomeromycotina</taxon>
        <taxon>Glomeromycetes</taxon>
        <taxon>Glomerales</taxon>
        <taxon>Glomeraceae</taxon>
        <taxon>Rhizophagus</taxon>
    </lineage>
</organism>
<reference evidence="2" key="1">
    <citation type="submission" date="2019-10" db="EMBL/GenBank/DDBJ databases">
        <title>Conservation and host-specific expression of non-tandemly repeated heterogenous ribosome RNA gene in arbuscular mycorrhizal fungi.</title>
        <authorList>
            <person name="Maeda T."/>
            <person name="Kobayashi Y."/>
            <person name="Nakagawa T."/>
            <person name="Ezawa T."/>
            <person name="Yamaguchi K."/>
            <person name="Bino T."/>
            <person name="Nishimoto Y."/>
            <person name="Shigenobu S."/>
            <person name="Kawaguchi M."/>
        </authorList>
    </citation>
    <scope>NUCLEOTIDE SEQUENCE</scope>
    <source>
        <strain evidence="2">HR1</strain>
    </source>
</reference>
<name>A0A8H3LV16_9GLOM</name>
<feature type="region of interest" description="Disordered" evidence="1">
    <location>
        <begin position="335"/>
        <end position="378"/>
    </location>
</feature>
<dbReference type="EMBL" id="BLAL01000242">
    <property type="protein sequence ID" value="GES95453.1"/>
    <property type="molecule type" value="Genomic_DNA"/>
</dbReference>
<proteinExistence type="predicted"/>
<dbReference type="OrthoDB" id="2306482at2759"/>